<dbReference type="AlphaFoldDB" id="A0A7R9I3X8"/>
<proteinExistence type="predicted"/>
<evidence type="ECO:0000313" key="1">
    <source>
        <dbReference type="EMBL" id="CAD7446509.1"/>
    </source>
</evidence>
<organism evidence="1">
    <name type="scientific">Timema bartmani</name>
    <dbReference type="NCBI Taxonomy" id="61472"/>
    <lineage>
        <taxon>Eukaryota</taxon>
        <taxon>Metazoa</taxon>
        <taxon>Ecdysozoa</taxon>
        <taxon>Arthropoda</taxon>
        <taxon>Hexapoda</taxon>
        <taxon>Insecta</taxon>
        <taxon>Pterygota</taxon>
        <taxon>Neoptera</taxon>
        <taxon>Polyneoptera</taxon>
        <taxon>Phasmatodea</taxon>
        <taxon>Timematodea</taxon>
        <taxon>Timematoidea</taxon>
        <taxon>Timematidae</taxon>
        <taxon>Timema</taxon>
    </lineage>
</organism>
<sequence length="139" mass="15444">MSESQDGEMPGGVIDNYYYVSWKACNAESLDWFQSKVTPLTALCQEETGSNKGKEVFQVAAAHTTARRCPIRTRMKLKAAYGRAIFGLGDDIFKVVNRQEPDTRESQMMPPSIKTAAFHLASRADISVVPITRPLLSDE</sequence>
<accession>A0A7R9I3X8</accession>
<protein>
    <submittedName>
        <fullName evidence="1">Uncharacterized protein</fullName>
    </submittedName>
</protein>
<reference evidence="1" key="1">
    <citation type="submission" date="2020-11" db="EMBL/GenBank/DDBJ databases">
        <authorList>
            <person name="Tran Van P."/>
        </authorList>
    </citation>
    <scope>NUCLEOTIDE SEQUENCE</scope>
</reference>
<dbReference type="EMBL" id="OD568070">
    <property type="protein sequence ID" value="CAD7446509.1"/>
    <property type="molecule type" value="Genomic_DNA"/>
</dbReference>
<name>A0A7R9I3X8_9NEOP</name>
<gene>
    <name evidence="1" type="ORF">TBIB3V08_LOCUS8838</name>
</gene>